<sequence length="136" mass="14015">MVNKFYNPPHKRMLKKLFGIIPKLCVFLLAAAAVYGAEEKKNEKRGVLGLGYGGLGYGGLGYGGLGYGGLGYGHGLGAGYYGHGLGLYNHGLGHGLYGGHAIAHAPLVSHSIAAPIAPIGLHGYSAPLLGLGHGWH</sequence>
<protein>
    <submittedName>
        <fullName evidence="1">Uncharacterized protein</fullName>
    </submittedName>
</protein>
<dbReference type="EMBL" id="CM046107">
    <property type="protein sequence ID" value="KAI8431875.1"/>
    <property type="molecule type" value="Genomic_DNA"/>
</dbReference>
<name>A0ACC0K6J0_CHOFU</name>
<reference evidence="1 2" key="1">
    <citation type="journal article" date="2022" name="Genome Biol. Evol.">
        <title>The Spruce Budworm Genome: Reconstructing the Evolutionary History of Antifreeze Proteins.</title>
        <authorList>
            <person name="Beliveau C."/>
            <person name="Gagne P."/>
            <person name="Picq S."/>
            <person name="Vernygora O."/>
            <person name="Keeling C.I."/>
            <person name="Pinkney K."/>
            <person name="Doucet D."/>
            <person name="Wen F."/>
            <person name="Johnston J.S."/>
            <person name="Maaroufi H."/>
            <person name="Boyle B."/>
            <person name="Laroche J."/>
            <person name="Dewar K."/>
            <person name="Juretic N."/>
            <person name="Blackburn G."/>
            <person name="Nisole A."/>
            <person name="Brunet B."/>
            <person name="Brandao M."/>
            <person name="Lumley L."/>
            <person name="Duan J."/>
            <person name="Quan G."/>
            <person name="Lucarotti C.J."/>
            <person name="Roe A.D."/>
            <person name="Sperling F.A.H."/>
            <person name="Levesque R.C."/>
            <person name="Cusson M."/>
        </authorList>
    </citation>
    <scope>NUCLEOTIDE SEQUENCE [LARGE SCALE GENOMIC DNA]</scope>
    <source>
        <strain evidence="1">Glfc:IPQL:Cfum</strain>
    </source>
</reference>
<dbReference type="Proteomes" id="UP001064048">
    <property type="component" value="Chromosome 7"/>
</dbReference>
<keyword evidence="2" id="KW-1185">Reference proteome</keyword>
<accession>A0ACC0K6J0</accession>
<proteinExistence type="predicted"/>
<gene>
    <name evidence="1" type="ORF">MSG28_004434</name>
</gene>
<evidence type="ECO:0000313" key="1">
    <source>
        <dbReference type="EMBL" id="KAI8431875.1"/>
    </source>
</evidence>
<evidence type="ECO:0000313" key="2">
    <source>
        <dbReference type="Proteomes" id="UP001064048"/>
    </source>
</evidence>
<comment type="caution">
    <text evidence="1">The sequence shown here is derived from an EMBL/GenBank/DDBJ whole genome shotgun (WGS) entry which is preliminary data.</text>
</comment>
<organism evidence="1 2">
    <name type="scientific">Choristoneura fumiferana</name>
    <name type="common">Spruce budworm moth</name>
    <name type="synonym">Archips fumiferana</name>
    <dbReference type="NCBI Taxonomy" id="7141"/>
    <lineage>
        <taxon>Eukaryota</taxon>
        <taxon>Metazoa</taxon>
        <taxon>Ecdysozoa</taxon>
        <taxon>Arthropoda</taxon>
        <taxon>Hexapoda</taxon>
        <taxon>Insecta</taxon>
        <taxon>Pterygota</taxon>
        <taxon>Neoptera</taxon>
        <taxon>Endopterygota</taxon>
        <taxon>Lepidoptera</taxon>
        <taxon>Glossata</taxon>
        <taxon>Ditrysia</taxon>
        <taxon>Tortricoidea</taxon>
        <taxon>Tortricidae</taxon>
        <taxon>Tortricinae</taxon>
        <taxon>Choristoneura</taxon>
    </lineage>
</organism>